<dbReference type="SMART" id="SM00443">
    <property type="entry name" value="G_patch"/>
    <property type="match status" value="1"/>
</dbReference>
<evidence type="ECO:0000313" key="5">
    <source>
        <dbReference type="EMBL" id="KAB1228330.1"/>
    </source>
</evidence>
<comment type="caution">
    <text evidence="5">The sequence shown here is derived from an EMBL/GenBank/DDBJ whole genome shotgun (WGS) entry which is preliminary data.</text>
</comment>
<dbReference type="AlphaFoldDB" id="A0A6A1X0N4"/>
<keyword evidence="6" id="KW-1185">Reference proteome</keyword>
<evidence type="ECO:0000313" key="6">
    <source>
        <dbReference type="Proteomes" id="UP000516437"/>
    </source>
</evidence>
<feature type="compositionally biased region" description="Low complexity" evidence="3">
    <location>
        <begin position="8"/>
        <end position="19"/>
    </location>
</feature>
<protein>
    <submittedName>
        <fullName evidence="5">Protein MOS2</fullName>
    </submittedName>
</protein>
<dbReference type="PROSITE" id="PS50174">
    <property type="entry name" value="G_PATCH"/>
    <property type="match status" value="1"/>
</dbReference>
<dbReference type="InterPro" id="IPR026822">
    <property type="entry name" value="Spp2/MOS2_G-patch"/>
</dbReference>
<feature type="region of interest" description="Disordered" evidence="3">
    <location>
        <begin position="1"/>
        <end position="137"/>
    </location>
</feature>
<keyword evidence="2" id="KW-0539">Nucleus</keyword>
<comment type="subcellular location">
    <subcellularLocation>
        <location evidence="1">Nucleus</location>
    </subcellularLocation>
</comment>
<dbReference type="OrthoDB" id="5577072at2759"/>
<dbReference type="GO" id="GO:0000398">
    <property type="term" value="P:mRNA splicing, via spliceosome"/>
    <property type="evidence" value="ECO:0007669"/>
    <property type="project" value="InterPro"/>
</dbReference>
<feature type="compositionally biased region" description="Basic and acidic residues" evidence="3">
    <location>
        <begin position="211"/>
        <end position="240"/>
    </location>
</feature>
<evidence type="ECO:0000256" key="1">
    <source>
        <dbReference type="ARBA" id="ARBA00004123"/>
    </source>
</evidence>
<sequence>MKFSLQTKSSSKPKPIKPSQNIFDDGKKEQEDSKRLEYITEFEASETGARRKDEPKISVIPPIPNEWRPHKKMKNLELPITAQSGGSGSLNFELESGVSSLDDHDSKISYGLNRREKSESDDNHERPRSAQDSAPVEAVLLQKLKNDLDRLPEHRGMEEFEDVPVEGFGAALLAGYGWYEGRGIGKNAKGDVKVTRYEKWTDKQGLGFLGSDDKKKERREDKEKEKGRSKGEKRDRERSSSHRRSR</sequence>
<organism evidence="5 6">
    <name type="scientific">Morella rubra</name>
    <name type="common">Chinese bayberry</name>
    <dbReference type="NCBI Taxonomy" id="262757"/>
    <lineage>
        <taxon>Eukaryota</taxon>
        <taxon>Viridiplantae</taxon>
        <taxon>Streptophyta</taxon>
        <taxon>Embryophyta</taxon>
        <taxon>Tracheophyta</taxon>
        <taxon>Spermatophyta</taxon>
        <taxon>Magnoliopsida</taxon>
        <taxon>eudicotyledons</taxon>
        <taxon>Gunneridae</taxon>
        <taxon>Pentapetalae</taxon>
        <taxon>rosids</taxon>
        <taxon>fabids</taxon>
        <taxon>Fagales</taxon>
        <taxon>Myricaceae</taxon>
        <taxon>Morella</taxon>
    </lineage>
</organism>
<dbReference type="InterPro" id="IPR000467">
    <property type="entry name" value="G_patch_dom"/>
</dbReference>
<dbReference type="PANTHER" id="PTHR15818:SF2">
    <property type="entry name" value="G-PATCH DOMAIN AND KOW MOTIFS-CONTAINING PROTEIN"/>
    <property type="match status" value="1"/>
</dbReference>
<gene>
    <name evidence="5" type="ORF">CJ030_MR6G010354</name>
</gene>
<dbReference type="EMBL" id="RXIC02000003">
    <property type="protein sequence ID" value="KAB1228330.1"/>
    <property type="molecule type" value="Genomic_DNA"/>
</dbReference>
<dbReference type="GO" id="GO:0003676">
    <property type="term" value="F:nucleic acid binding"/>
    <property type="evidence" value="ECO:0007669"/>
    <property type="project" value="InterPro"/>
</dbReference>
<dbReference type="Pfam" id="PF12656">
    <property type="entry name" value="G-patch_2"/>
    <property type="match status" value="1"/>
</dbReference>
<feature type="domain" description="G-patch" evidence="4">
    <location>
        <begin position="165"/>
        <end position="211"/>
    </location>
</feature>
<dbReference type="PANTHER" id="PTHR15818">
    <property type="entry name" value="G PATCH AND KOW-CONTAINING"/>
    <property type="match status" value="1"/>
</dbReference>
<evidence type="ECO:0000256" key="2">
    <source>
        <dbReference type="ARBA" id="ARBA00023242"/>
    </source>
</evidence>
<dbReference type="InterPro" id="IPR045166">
    <property type="entry name" value="Spp2-like"/>
</dbReference>
<dbReference type="GO" id="GO:0005681">
    <property type="term" value="C:spliceosomal complex"/>
    <property type="evidence" value="ECO:0007669"/>
    <property type="project" value="TreeGrafter"/>
</dbReference>
<reference evidence="5 6" key="1">
    <citation type="journal article" date="2019" name="Plant Biotechnol. J.">
        <title>The red bayberry genome and genetic basis of sex determination.</title>
        <authorList>
            <person name="Jia H.M."/>
            <person name="Jia H.J."/>
            <person name="Cai Q.L."/>
            <person name="Wang Y."/>
            <person name="Zhao H.B."/>
            <person name="Yang W.F."/>
            <person name="Wang G.Y."/>
            <person name="Li Y.H."/>
            <person name="Zhan D.L."/>
            <person name="Shen Y.T."/>
            <person name="Niu Q.F."/>
            <person name="Chang L."/>
            <person name="Qiu J."/>
            <person name="Zhao L."/>
            <person name="Xie H.B."/>
            <person name="Fu W.Y."/>
            <person name="Jin J."/>
            <person name="Li X.W."/>
            <person name="Jiao Y."/>
            <person name="Zhou C.C."/>
            <person name="Tu T."/>
            <person name="Chai C.Y."/>
            <person name="Gao J.L."/>
            <person name="Fan L.J."/>
            <person name="van de Weg E."/>
            <person name="Wang J.Y."/>
            <person name="Gao Z.S."/>
        </authorList>
    </citation>
    <scope>NUCLEOTIDE SEQUENCE [LARGE SCALE GENOMIC DNA]</scope>
    <source>
        <tissue evidence="5">Leaves</tissue>
    </source>
</reference>
<feature type="compositionally biased region" description="Basic and acidic residues" evidence="3">
    <location>
        <begin position="101"/>
        <end position="129"/>
    </location>
</feature>
<evidence type="ECO:0000256" key="3">
    <source>
        <dbReference type="SAM" id="MobiDB-lite"/>
    </source>
</evidence>
<accession>A0A6A1X0N4</accession>
<proteinExistence type="predicted"/>
<feature type="compositionally biased region" description="Basic and acidic residues" evidence="3">
    <location>
        <begin position="24"/>
        <end position="38"/>
    </location>
</feature>
<feature type="region of interest" description="Disordered" evidence="3">
    <location>
        <begin position="205"/>
        <end position="246"/>
    </location>
</feature>
<dbReference type="Proteomes" id="UP000516437">
    <property type="component" value="Unassembled WGS sequence"/>
</dbReference>
<name>A0A6A1X0N4_9ROSI</name>
<evidence type="ECO:0000259" key="4">
    <source>
        <dbReference type="PROSITE" id="PS50174"/>
    </source>
</evidence>